<reference evidence="1 2" key="1">
    <citation type="journal article" date="2018" name="Mycol. Prog.">
        <title>Coniella lustricola, a new species from submerged detritus.</title>
        <authorList>
            <person name="Raudabaugh D.B."/>
            <person name="Iturriaga T."/>
            <person name="Carver A."/>
            <person name="Mondo S."/>
            <person name="Pangilinan J."/>
            <person name="Lipzen A."/>
            <person name="He G."/>
            <person name="Amirebrahimi M."/>
            <person name="Grigoriev I.V."/>
            <person name="Miller A.N."/>
        </authorList>
    </citation>
    <scope>NUCLEOTIDE SEQUENCE [LARGE SCALE GENOMIC DNA]</scope>
    <source>
        <strain evidence="1 2">B22-T-1</strain>
    </source>
</reference>
<dbReference type="EMBL" id="KZ678395">
    <property type="protein sequence ID" value="PSR97021.1"/>
    <property type="molecule type" value="Genomic_DNA"/>
</dbReference>
<gene>
    <name evidence="1" type="ORF">BD289DRAFT_124881</name>
</gene>
<dbReference type="Proteomes" id="UP000241462">
    <property type="component" value="Unassembled WGS sequence"/>
</dbReference>
<evidence type="ECO:0000313" key="2">
    <source>
        <dbReference type="Proteomes" id="UP000241462"/>
    </source>
</evidence>
<keyword evidence="2" id="KW-1185">Reference proteome</keyword>
<sequence length="95" mass="10647">MCLCLRVLFFSFVGIILLGMAGRKIGGGFTTEVALIWGGGFCRVVNLRILECLSIVLVHCLIRHGFDDGMWDRPVWTNRQEVVNFVSQTQSKDGK</sequence>
<organism evidence="1 2">
    <name type="scientific">Coniella lustricola</name>
    <dbReference type="NCBI Taxonomy" id="2025994"/>
    <lineage>
        <taxon>Eukaryota</taxon>
        <taxon>Fungi</taxon>
        <taxon>Dikarya</taxon>
        <taxon>Ascomycota</taxon>
        <taxon>Pezizomycotina</taxon>
        <taxon>Sordariomycetes</taxon>
        <taxon>Sordariomycetidae</taxon>
        <taxon>Diaporthales</taxon>
        <taxon>Schizoparmaceae</taxon>
        <taxon>Coniella</taxon>
    </lineage>
</organism>
<proteinExistence type="predicted"/>
<evidence type="ECO:0000313" key="1">
    <source>
        <dbReference type="EMBL" id="PSR97021.1"/>
    </source>
</evidence>
<accession>A0A2T3AFV3</accession>
<dbReference type="AlphaFoldDB" id="A0A2T3AFV3"/>
<name>A0A2T3AFV3_9PEZI</name>
<protein>
    <submittedName>
        <fullName evidence="1">Uncharacterized protein</fullName>
    </submittedName>
</protein>
<dbReference type="InParanoid" id="A0A2T3AFV3"/>